<feature type="region of interest" description="Disordered" evidence="1">
    <location>
        <begin position="92"/>
        <end position="119"/>
    </location>
</feature>
<evidence type="ECO:0000256" key="1">
    <source>
        <dbReference type="SAM" id="MobiDB-lite"/>
    </source>
</evidence>
<evidence type="ECO:0000313" key="2">
    <source>
        <dbReference type="EMBL" id="GCC49020.1"/>
    </source>
</evidence>
<name>A0A401U2B9_CHIPU</name>
<gene>
    <name evidence="2" type="ORF">chiPu_0033167</name>
</gene>
<organism evidence="2 3">
    <name type="scientific">Chiloscyllium punctatum</name>
    <name type="common">Brownbanded bambooshark</name>
    <name type="synonym">Hemiscyllium punctatum</name>
    <dbReference type="NCBI Taxonomy" id="137246"/>
    <lineage>
        <taxon>Eukaryota</taxon>
        <taxon>Metazoa</taxon>
        <taxon>Chordata</taxon>
        <taxon>Craniata</taxon>
        <taxon>Vertebrata</taxon>
        <taxon>Chondrichthyes</taxon>
        <taxon>Elasmobranchii</taxon>
        <taxon>Galeomorphii</taxon>
        <taxon>Galeoidea</taxon>
        <taxon>Orectolobiformes</taxon>
        <taxon>Hemiscylliidae</taxon>
        <taxon>Chiloscyllium</taxon>
    </lineage>
</organism>
<comment type="caution">
    <text evidence="2">The sequence shown here is derived from an EMBL/GenBank/DDBJ whole genome shotgun (WGS) entry which is preliminary data.</text>
</comment>
<reference evidence="2 3" key="1">
    <citation type="journal article" date="2018" name="Nat. Ecol. Evol.">
        <title>Shark genomes provide insights into elasmobranch evolution and the origin of vertebrates.</title>
        <authorList>
            <person name="Hara Y"/>
            <person name="Yamaguchi K"/>
            <person name="Onimaru K"/>
            <person name="Kadota M"/>
            <person name="Koyanagi M"/>
            <person name="Keeley SD"/>
            <person name="Tatsumi K"/>
            <person name="Tanaka K"/>
            <person name="Motone F"/>
            <person name="Kageyama Y"/>
            <person name="Nozu R"/>
            <person name="Adachi N"/>
            <person name="Nishimura O"/>
            <person name="Nakagawa R"/>
            <person name="Tanegashima C"/>
            <person name="Kiyatake I"/>
            <person name="Matsumoto R"/>
            <person name="Murakumo K"/>
            <person name="Nishida K"/>
            <person name="Terakita A"/>
            <person name="Kuratani S"/>
            <person name="Sato K"/>
            <person name="Hyodo S Kuraku.S."/>
        </authorList>
    </citation>
    <scope>NUCLEOTIDE SEQUENCE [LARGE SCALE GENOMIC DNA]</scope>
</reference>
<keyword evidence="3" id="KW-1185">Reference proteome</keyword>
<evidence type="ECO:0000313" key="3">
    <source>
        <dbReference type="Proteomes" id="UP000287033"/>
    </source>
</evidence>
<dbReference type="EMBL" id="BEZZ01255971">
    <property type="protein sequence ID" value="GCC49020.1"/>
    <property type="molecule type" value="Genomic_DNA"/>
</dbReference>
<proteinExistence type="predicted"/>
<dbReference type="Proteomes" id="UP000287033">
    <property type="component" value="Unassembled WGS sequence"/>
</dbReference>
<feature type="compositionally biased region" description="Basic and acidic residues" evidence="1">
    <location>
        <begin position="97"/>
        <end position="119"/>
    </location>
</feature>
<feature type="compositionally biased region" description="Basic and acidic residues" evidence="1">
    <location>
        <begin position="9"/>
        <end position="23"/>
    </location>
</feature>
<dbReference type="AlphaFoldDB" id="A0A401U2B9"/>
<sequence>QAQQGAARAQRDPDHRDRADAARRHFRARQHGEGQRQVHRGAAALRLHGIAERTEGARGRAQARLAVRHHVDLLLRVAPFAEAVGAVRHAAVAGPPVHRDEPLRQRCDRLFPDPDRPGG</sequence>
<feature type="region of interest" description="Disordered" evidence="1">
    <location>
        <begin position="1"/>
        <end position="40"/>
    </location>
</feature>
<protein>
    <submittedName>
        <fullName evidence="2">Uncharacterized protein</fullName>
    </submittedName>
</protein>
<feature type="non-terminal residue" evidence="2">
    <location>
        <position position="1"/>
    </location>
</feature>
<accession>A0A401U2B9</accession>